<keyword evidence="3" id="KW-0812">Transmembrane</keyword>
<evidence type="ECO:0000256" key="2">
    <source>
        <dbReference type="ARBA" id="ARBA00038331"/>
    </source>
</evidence>
<dbReference type="InterPro" id="IPR051513">
    <property type="entry name" value="Tectonin_beta-prop"/>
</dbReference>
<dbReference type="PANTHER" id="PTHR23250:SF3">
    <property type="entry name" value="FISH-EGG LECTIN-LIKE ISOFORM X1-RELATED"/>
    <property type="match status" value="1"/>
</dbReference>
<keyword evidence="3" id="KW-1133">Transmembrane helix</keyword>
<reference evidence="4 5" key="1">
    <citation type="submission" date="2021-04" db="EMBL/GenBank/DDBJ databases">
        <authorList>
            <consortium name="Wellcome Sanger Institute Data Sharing"/>
        </authorList>
    </citation>
    <scope>NUCLEOTIDE SEQUENCE [LARGE SCALE GENOMIC DNA]</scope>
</reference>
<dbReference type="Proteomes" id="UP000265040">
    <property type="component" value="Chromosome 23"/>
</dbReference>
<keyword evidence="5" id="KW-1185">Reference proteome</keyword>
<dbReference type="GeneTree" id="ENSGT00510000047886"/>
<reference evidence="4" key="3">
    <citation type="submission" date="2025-09" db="UniProtKB">
        <authorList>
            <consortium name="Ensembl"/>
        </authorList>
    </citation>
    <scope>IDENTIFICATION</scope>
</reference>
<sequence>PPKVYSRLTDIMKGVAVFMLVWCYLGVTYAWTCKEAPQHYGAVQIDAGQGKVVMRDRNNQAYFLSGSTWYNLGTVRLKHVSVGPAGIWGVDASNKVYKYVAGNFVVSAGFTMQQVDAGGAGQVVGVSSFNGIYCLKSTIASAYKSAGILSWDSLSKVLIYYSCGPLYGCWGTDKAHRIYVTQQFKPKICEACGWAVVDGAAKMVEVGTDGNVFVLNAHGDVYLRTGISSGNPQGTHWTQIPICLPISHLSYDLGKLWVITSGGTILQCSQ</sequence>
<dbReference type="Ensembl" id="ENSATET00000079913.1">
    <property type="protein sequence ID" value="ENSATEP00000074546.1"/>
    <property type="gene ID" value="ENSATEG00000002361.3"/>
</dbReference>
<keyword evidence="3" id="KW-0472">Membrane</keyword>
<dbReference type="GO" id="GO:0030246">
    <property type="term" value="F:carbohydrate binding"/>
    <property type="evidence" value="ECO:0007669"/>
    <property type="project" value="UniProtKB-KW"/>
</dbReference>
<dbReference type="Pfam" id="PF19193">
    <property type="entry name" value="Tectonin"/>
    <property type="match status" value="1"/>
</dbReference>
<proteinExistence type="inferred from homology"/>
<evidence type="ECO:0000256" key="3">
    <source>
        <dbReference type="SAM" id="Phobius"/>
    </source>
</evidence>
<evidence type="ECO:0008006" key="6">
    <source>
        <dbReference type="Google" id="ProtNLM"/>
    </source>
</evidence>
<feature type="transmembrane region" description="Helical" evidence="3">
    <location>
        <begin position="12"/>
        <end position="31"/>
    </location>
</feature>
<evidence type="ECO:0000313" key="4">
    <source>
        <dbReference type="Ensembl" id="ENSATEP00000074546.1"/>
    </source>
</evidence>
<dbReference type="PANTHER" id="PTHR23250">
    <property type="entry name" value="DYSFERLIN-RELATED"/>
    <property type="match status" value="1"/>
</dbReference>
<keyword evidence="1" id="KW-0430">Lectin</keyword>
<protein>
    <recommendedName>
        <fullName evidence="6">Fish-egg lectin</fullName>
    </recommendedName>
</protein>
<organism evidence="4 5">
    <name type="scientific">Anabas testudineus</name>
    <name type="common">Climbing perch</name>
    <name type="synonym">Anthias testudineus</name>
    <dbReference type="NCBI Taxonomy" id="64144"/>
    <lineage>
        <taxon>Eukaryota</taxon>
        <taxon>Metazoa</taxon>
        <taxon>Chordata</taxon>
        <taxon>Craniata</taxon>
        <taxon>Vertebrata</taxon>
        <taxon>Euteleostomi</taxon>
        <taxon>Actinopterygii</taxon>
        <taxon>Neopterygii</taxon>
        <taxon>Teleostei</taxon>
        <taxon>Neoteleostei</taxon>
        <taxon>Acanthomorphata</taxon>
        <taxon>Anabantaria</taxon>
        <taxon>Anabantiformes</taxon>
        <taxon>Anabantoidei</taxon>
        <taxon>Anabantidae</taxon>
        <taxon>Anabas</taxon>
    </lineage>
</organism>
<comment type="similarity">
    <text evidence="2">Belongs to the tectonin family.</text>
</comment>
<evidence type="ECO:0000313" key="5">
    <source>
        <dbReference type="Proteomes" id="UP000265040"/>
    </source>
</evidence>
<dbReference type="SMART" id="SM00706">
    <property type="entry name" value="TECPR"/>
    <property type="match status" value="6"/>
</dbReference>
<evidence type="ECO:0000256" key="1">
    <source>
        <dbReference type="ARBA" id="ARBA00022734"/>
    </source>
</evidence>
<name>A0AAQ6IIF1_ANATE</name>
<reference evidence="4" key="2">
    <citation type="submission" date="2025-08" db="UniProtKB">
        <authorList>
            <consortium name="Ensembl"/>
        </authorList>
    </citation>
    <scope>IDENTIFICATION</scope>
</reference>
<accession>A0AAQ6IIF1</accession>
<dbReference type="InterPro" id="IPR006624">
    <property type="entry name" value="Beta-propeller_rpt_TECPR"/>
</dbReference>
<dbReference type="AlphaFoldDB" id="A0AAQ6IIF1"/>